<feature type="compositionally biased region" description="Low complexity" evidence="10">
    <location>
        <begin position="18"/>
        <end position="28"/>
    </location>
</feature>
<dbReference type="AlphaFoldDB" id="A0A0M0LS42"/>
<keyword evidence="8 11" id="KW-0472">Membrane</keyword>
<comment type="caution">
    <text evidence="12">The sequence shown here is derived from an EMBL/GenBank/DDBJ whole genome shotgun (WGS) entry which is preliminary data.</text>
</comment>
<feature type="compositionally biased region" description="Polar residues" evidence="10">
    <location>
        <begin position="680"/>
        <end position="690"/>
    </location>
</feature>
<feature type="compositionally biased region" description="Polar residues" evidence="10">
    <location>
        <begin position="1"/>
        <end position="13"/>
    </location>
</feature>
<keyword evidence="3 11" id="KW-0812">Transmembrane</keyword>
<sequence length="725" mass="80526">MGDSRGATTNLRSLSLDARSAATAPATEAAAGTLTVSAVTPNLMAWKRRAGSRKGNSDWRVEAPPVHESTEHGLPSHLERSASNPNLAEMVAGPHTDQQARLVALGLSVLTIKTLKRTNSNPNLVGSLPSEQLHELRSIGDTEASRLPTPQHDDGSKARGPSKDSKSRIASSVAEYCSIDLKILSRQRKAAKSKVNKGETTVGVFDWSGAGYAHHSLTMKQLVTWFLTKFGPESSAMVSSPLPVLSARDLRMLEFYKLGVMENRTSKPLLVMRQGSILLAVPHLNICAIIAQTHGFLFYGGATKEEATEGKENTFSLLSRIEEKRRAALAQHEAQDEKMIEAQDEKKSAIHGTFGYQALDALLLELNDLLLERSEALLKQAKREIELLRTEGRDDDEKHVQERRVDLGKLKFERQTWSACVEYVEEMLNDAIEKDSAAAALGFSDDPVAASDAEALLDSHLHVLASASSALDKASIHMDNFERALHSRETSIRNSLLRWEITVSASGAGLAFGGVLSGIFGMNVSPGYFIFADEDPSGGNFQRCIIGIFFAVFSMSFFFISLLHLKRWRHWGMTLMKTCCGLFKGPEAAEDEDEYEYDYATQLRKKLARVKLSASERSDSGLDDNDRKKLARDLPDRQIAKTKTSKLLDNNMPRSVGVWGKIRRHLREYRERRLLRRTLATSSVKQQTNSRAHEEQSRARDHEEQVKRSRHVRCTTCKSSLSSER</sequence>
<evidence type="ECO:0000256" key="10">
    <source>
        <dbReference type="SAM" id="MobiDB-lite"/>
    </source>
</evidence>
<name>A0A0M0LS42_9EUKA</name>
<evidence type="ECO:0000256" key="1">
    <source>
        <dbReference type="ARBA" id="ARBA00004141"/>
    </source>
</evidence>
<evidence type="ECO:0000256" key="11">
    <source>
        <dbReference type="SAM" id="Phobius"/>
    </source>
</evidence>
<keyword evidence="9" id="KW-0175">Coiled coil</keyword>
<evidence type="ECO:0000256" key="5">
    <source>
        <dbReference type="ARBA" id="ARBA00022946"/>
    </source>
</evidence>
<feature type="region of interest" description="Disordered" evidence="10">
    <location>
        <begin position="617"/>
        <end position="636"/>
    </location>
</feature>
<evidence type="ECO:0000256" key="6">
    <source>
        <dbReference type="ARBA" id="ARBA00022989"/>
    </source>
</evidence>
<feature type="transmembrane region" description="Helical" evidence="11">
    <location>
        <begin position="545"/>
        <end position="565"/>
    </location>
</feature>
<proteinExistence type="predicted"/>
<evidence type="ECO:0000256" key="8">
    <source>
        <dbReference type="ARBA" id="ARBA00023136"/>
    </source>
</evidence>
<feature type="region of interest" description="Disordered" evidence="10">
    <location>
        <begin position="679"/>
        <end position="711"/>
    </location>
</feature>
<accession>A0A0M0LS42</accession>
<keyword evidence="4" id="KW-0460">Magnesium</keyword>
<dbReference type="Proteomes" id="UP000037460">
    <property type="component" value="Unassembled WGS sequence"/>
</dbReference>
<dbReference type="GO" id="GO:0015095">
    <property type="term" value="F:magnesium ion transmembrane transporter activity"/>
    <property type="evidence" value="ECO:0007669"/>
    <property type="project" value="TreeGrafter"/>
</dbReference>
<comment type="subcellular location">
    <subcellularLocation>
        <location evidence="1">Membrane</location>
        <topology evidence="1">Multi-pass membrane protein</topology>
    </subcellularLocation>
</comment>
<evidence type="ECO:0000256" key="7">
    <source>
        <dbReference type="ARBA" id="ARBA00023065"/>
    </source>
</evidence>
<reference evidence="13" key="1">
    <citation type="journal article" date="2015" name="PLoS Genet.">
        <title>Genome Sequence and Transcriptome Analyses of Chrysochromulina tobin: Metabolic Tools for Enhanced Algal Fitness in the Prominent Order Prymnesiales (Haptophyceae).</title>
        <authorList>
            <person name="Hovde B.T."/>
            <person name="Deodato C.R."/>
            <person name="Hunsperger H.M."/>
            <person name="Ryken S.A."/>
            <person name="Yost W."/>
            <person name="Jha R.K."/>
            <person name="Patterson J."/>
            <person name="Monnat R.J. Jr."/>
            <person name="Barlow S.B."/>
            <person name="Starkenburg S.R."/>
            <person name="Cattolico R.A."/>
        </authorList>
    </citation>
    <scope>NUCLEOTIDE SEQUENCE</scope>
    <source>
        <strain evidence="13">CCMP291</strain>
    </source>
</reference>
<feature type="region of interest" description="Disordered" evidence="10">
    <location>
        <begin position="143"/>
        <end position="169"/>
    </location>
</feature>
<feature type="compositionally biased region" description="Basic and acidic residues" evidence="10">
    <location>
        <begin position="691"/>
        <end position="707"/>
    </location>
</feature>
<feature type="compositionally biased region" description="Basic and acidic residues" evidence="10">
    <location>
        <begin position="151"/>
        <end position="167"/>
    </location>
</feature>
<feature type="coiled-coil region" evidence="9">
    <location>
        <begin position="371"/>
        <end position="398"/>
    </location>
</feature>
<dbReference type="EMBL" id="JWZX01000097">
    <property type="protein sequence ID" value="KOO53727.1"/>
    <property type="molecule type" value="Genomic_DNA"/>
</dbReference>
<dbReference type="PANTHER" id="PTHR13890">
    <property type="entry name" value="RNA SPLICING PROTEIN MRS2, MITOCHONDRIAL"/>
    <property type="match status" value="1"/>
</dbReference>
<keyword evidence="13" id="KW-1185">Reference proteome</keyword>
<keyword evidence="6 11" id="KW-1133">Transmembrane helix</keyword>
<evidence type="ECO:0000256" key="4">
    <source>
        <dbReference type="ARBA" id="ARBA00022842"/>
    </source>
</evidence>
<feature type="region of interest" description="Disordered" evidence="10">
    <location>
        <begin position="1"/>
        <end position="28"/>
    </location>
</feature>
<gene>
    <name evidence="12" type="ORF">Ctob_014133</name>
</gene>
<keyword evidence="7" id="KW-0406">Ion transport</keyword>
<keyword evidence="5" id="KW-0809">Transit peptide</keyword>
<evidence type="ECO:0008006" key="14">
    <source>
        <dbReference type="Google" id="ProtNLM"/>
    </source>
</evidence>
<dbReference type="GO" id="GO:0016020">
    <property type="term" value="C:membrane"/>
    <property type="evidence" value="ECO:0007669"/>
    <property type="project" value="UniProtKB-SubCell"/>
</dbReference>
<evidence type="ECO:0000256" key="3">
    <source>
        <dbReference type="ARBA" id="ARBA00022692"/>
    </source>
</evidence>
<evidence type="ECO:0000313" key="12">
    <source>
        <dbReference type="EMBL" id="KOO53727.1"/>
    </source>
</evidence>
<dbReference type="InterPro" id="IPR039204">
    <property type="entry name" value="MRS2-like"/>
</dbReference>
<evidence type="ECO:0000256" key="9">
    <source>
        <dbReference type="SAM" id="Coils"/>
    </source>
</evidence>
<dbReference type="PANTHER" id="PTHR13890:SF0">
    <property type="entry name" value="MAGNESIUM TRANSPORTER MRS2 HOMOLOG, MITOCHONDRIAL"/>
    <property type="match status" value="1"/>
</dbReference>
<organism evidence="12 13">
    <name type="scientific">Chrysochromulina tobinii</name>
    <dbReference type="NCBI Taxonomy" id="1460289"/>
    <lineage>
        <taxon>Eukaryota</taxon>
        <taxon>Haptista</taxon>
        <taxon>Haptophyta</taxon>
        <taxon>Prymnesiophyceae</taxon>
        <taxon>Prymnesiales</taxon>
        <taxon>Chrysochromulinaceae</taxon>
        <taxon>Chrysochromulina</taxon>
    </lineage>
</organism>
<keyword evidence="2" id="KW-0813">Transport</keyword>
<evidence type="ECO:0000313" key="13">
    <source>
        <dbReference type="Proteomes" id="UP000037460"/>
    </source>
</evidence>
<evidence type="ECO:0000256" key="2">
    <source>
        <dbReference type="ARBA" id="ARBA00022448"/>
    </source>
</evidence>
<protein>
    <recommendedName>
        <fullName evidence="14">Magnesium transporter</fullName>
    </recommendedName>
</protein>